<dbReference type="PANTHER" id="PTHR42783:SF3">
    <property type="entry name" value="GLUTAMATE SYNTHASE [NADPH] SMALL CHAIN-RELATED"/>
    <property type="match status" value="1"/>
</dbReference>
<dbReference type="Pfam" id="PF13510">
    <property type="entry name" value="Fer2_4"/>
    <property type="match status" value="1"/>
</dbReference>
<proteinExistence type="predicted"/>
<gene>
    <name evidence="8" type="ORF">SYNTR_0428</name>
</gene>
<dbReference type="OrthoDB" id="9803192at2"/>
<dbReference type="GO" id="GO:0016491">
    <property type="term" value="F:oxidoreductase activity"/>
    <property type="evidence" value="ECO:0007669"/>
    <property type="project" value="InterPro"/>
</dbReference>
<dbReference type="Pfam" id="PF00384">
    <property type="entry name" value="Molybdopterin"/>
    <property type="match status" value="1"/>
</dbReference>
<reference evidence="9" key="1">
    <citation type="journal article" date="2019" name="Microbiology">
        <title>Complete Genome Sequence of an Uncultured Bacterium of the Candidate Phylum Bipolaricaulota.</title>
        <authorList>
            <person name="Kadnikov V.V."/>
            <person name="Mardanov A.V."/>
            <person name="Beletsky A.V."/>
            <person name="Frank Y.A."/>
            <person name="Karnachuk O.V."/>
            <person name="Ravin N.V."/>
        </authorList>
    </citation>
    <scope>NUCLEOTIDE SEQUENCE [LARGE SCALE GENOMIC DNA]</scope>
</reference>
<dbReference type="PROSITE" id="PS51085">
    <property type="entry name" value="2FE2S_FER_2"/>
    <property type="match status" value="1"/>
</dbReference>
<evidence type="ECO:0000256" key="3">
    <source>
        <dbReference type="ARBA" id="ARBA00022737"/>
    </source>
</evidence>
<dbReference type="PROSITE" id="PS51379">
    <property type="entry name" value="4FE4S_FER_2"/>
    <property type="match status" value="2"/>
</dbReference>
<keyword evidence="2" id="KW-0479">Metal-binding</keyword>
<keyword evidence="9" id="KW-1185">Reference proteome</keyword>
<dbReference type="SUPFAM" id="SSF51971">
    <property type="entry name" value="Nucleotide-binding domain"/>
    <property type="match status" value="2"/>
</dbReference>
<evidence type="ECO:0000256" key="2">
    <source>
        <dbReference type="ARBA" id="ARBA00022723"/>
    </source>
</evidence>
<dbReference type="FunFam" id="3.30.70.20:FF:000035">
    <property type="entry name" value="Iron hydrogenase 1"/>
    <property type="match status" value="1"/>
</dbReference>
<dbReference type="CDD" id="cd00207">
    <property type="entry name" value="fer2"/>
    <property type="match status" value="1"/>
</dbReference>
<keyword evidence="4" id="KW-0408">Iron</keyword>
<dbReference type="InterPro" id="IPR017900">
    <property type="entry name" value="4Fe4S_Fe_S_CS"/>
</dbReference>
<evidence type="ECO:0000313" key="8">
    <source>
        <dbReference type="EMBL" id="QGT99021.1"/>
    </source>
</evidence>
<feature type="domain" description="4Fe-4S ferredoxin-type" evidence="7">
    <location>
        <begin position="645"/>
        <end position="674"/>
    </location>
</feature>
<dbReference type="InterPro" id="IPR017896">
    <property type="entry name" value="4Fe4S_Fe-S-bd"/>
</dbReference>
<dbReference type="SUPFAM" id="SSF54862">
    <property type="entry name" value="4Fe-4S ferredoxins"/>
    <property type="match status" value="1"/>
</dbReference>
<evidence type="ECO:0000256" key="1">
    <source>
        <dbReference type="ARBA" id="ARBA00022485"/>
    </source>
</evidence>
<dbReference type="CDD" id="cd00368">
    <property type="entry name" value="Molybdopterin-Binding"/>
    <property type="match status" value="1"/>
</dbReference>
<dbReference type="GO" id="GO:0046872">
    <property type="term" value="F:metal ion binding"/>
    <property type="evidence" value="ECO:0007669"/>
    <property type="project" value="UniProtKB-KW"/>
</dbReference>
<evidence type="ECO:0000313" key="9">
    <source>
        <dbReference type="Proteomes" id="UP000426444"/>
    </source>
</evidence>
<dbReference type="Proteomes" id="UP000426444">
    <property type="component" value="Chromosome"/>
</dbReference>
<dbReference type="KEGG" id="salq:SYNTR_0428"/>
<dbReference type="Pfam" id="PF14691">
    <property type="entry name" value="Fer4_20"/>
    <property type="match status" value="1"/>
</dbReference>
<evidence type="ECO:0000256" key="4">
    <source>
        <dbReference type="ARBA" id="ARBA00023004"/>
    </source>
</evidence>
<dbReference type="PANTHER" id="PTHR42783">
    <property type="entry name" value="GLUTAMATE SYNTHASE [NADPH] SMALL CHAIN"/>
    <property type="match status" value="1"/>
</dbReference>
<evidence type="ECO:0000256" key="5">
    <source>
        <dbReference type="ARBA" id="ARBA00023014"/>
    </source>
</evidence>
<dbReference type="Gene3D" id="3.10.20.740">
    <property type="match status" value="1"/>
</dbReference>
<dbReference type="InterPro" id="IPR001041">
    <property type="entry name" value="2Fe-2S_ferredoxin-type"/>
</dbReference>
<dbReference type="InterPro" id="IPR006656">
    <property type="entry name" value="Mopterin_OxRdtase"/>
</dbReference>
<dbReference type="InterPro" id="IPR028261">
    <property type="entry name" value="DPD_II"/>
</dbReference>
<feature type="domain" description="2Fe-2S ferredoxin-type" evidence="6">
    <location>
        <begin position="1"/>
        <end position="78"/>
    </location>
</feature>
<accession>A0A6I6DEW1</accession>
<dbReference type="RefSeq" id="WP_156202957.1">
    <property type="nucleotide sequence ID" value="NZ_CP046457.1"/>
</dbReference>
<dbReference type="AlphaFoldDB" id="A0A6I6DEW1"/>
<keyword evidence="1" id="KW-0004">4Fe-4S</keyword>
<dbReference type="EMBL" id="CP046457">
    <property type="protein sequence ID" value="QGT99021.1"/>
    <property type="molecule type" value="Genomic_DNA"/>
</dbReference>
<dbReference type="Pfam" id="PF12838">
    <property type="entry name" value="Fer4_7"/>
    <property type="match status" value="1"/>
</dbReference>
<keyword evidence="5" id="KW-0411">Iron-sulfur</keyword>
<evidence type="ECO:0000259" key="6">
    <source>
        <dbReference type="PROSITE" id="PS51085"/>
    </source>
</evidence>
<feature type="domain" description="4Fe-4S ferredoxin-type" evidence="7">
    <location>
        <begin position="602"/>
        <end position="621"/>
    </location>
</feature>
<keyword evidence="3" id="KW-0677">Repeat</keyword>
<dbReference type="Gene3D" id="3.30.70.20">
    <property type="match status" value="1"/>
</dbReference>
<dbReference type="SUPFAM" id="SSF53706">
    <property type="entry name" value="Formate dehydrogenase/DMSO reductase, domains 1-3"/>
    <property type="match status" value="1"/>
</dbReference>
<dbReference type="GO" id="GO:0051539">
    <property type="term" value="F:4 iron, 4 sulfur cluster binding"/>
    <property type="evidence" value="ECO:0007669"/>
    <property type="project" value="UniProtKB-KW"/>
</dbReference>
<organism evidence="8 9">
    <name type="scientific">Candidatus Syntrophocurvum alkaliphilum</name>
    <dbReference type="NCBI Taxonomy" id="2293317"/>
    <lineage>
        <taxon>Bacteria</taxon>
        <taxon>Bacillati</taxon>
        <taxon>Bacillota</taxon>
        <taxon>Clostridia</taxon>
        <taxon>Eubacteriales</taxon>
        <taxon>Syntrophomonadaceae</taxon>
        <taxon>Candidatus Syntrophocurvum</taxon>
    </lineage>
</organism>
<sequence>MIRLNIDGLEVKGFAGQTILEIAKENAITIPTLCHDERVKTYGACGICVVEIEGSNKLIRSCATEAEDDMIIYTNTDRIKQSRKTTLELLISDHTGDCRPPCLTACPANTDCQGYVGLIANGQHKEAVELVKEKIPLPTSIGLVCPHPCEDACRRKLVEEPVAIAALKAFVGYESLYSQDNNFSEVKGNTGKTVAIVGSGPAGLTAAYFLAKEGHSVTIYEAMPKPGGMLRYGIPEYRLPKELLDKEIKVIEQLGVTIITDTKIGTDITLDYIKANCDAVFLAIGAWESSKIGCTGEDNEGVLGGIDFLRQVAMNTPVHIGNKVAVVGGGNTAMDAARTAVRLGANEVYVMYRRTRAEMPAEDIEIIEAEEEGVIFKFLVAPEEIIAEEGAVSSIKVQKMELGEPDSSGRRRPVPIEGEVELIAVDTVIAAIGQKVNAKNIDNVGLSKWGSIDIDESNFMTNIEGVFAGGDGVTGPGIAIEAIAQGKGAFEAMNAYLNGQKYSFNKPFLVEKEITQEMFKDYIKEKRVELDHLNPNYRKTNFKQVSSIFTEDEAIKEANRCLECGCLDFFECKLIDYANDYSINPEVLYGEKHKYLEIKKHDYIIRETDKCILCGLCVRVCDEVMGIAALGLVHRGFDTVVQPEFGVPLNETDCITCGQCISVCPTGALTENNIAAKNVPLKLEQNETTCSVCTMGCTQEFHYKGDTIYKVLPSANGLLCFNGRFKPLDFSEKRITQPLIQSNGEFREVSWKEAYDYITKQTQVIRGNNNQDSAAIFISPQYTCEEADVVKALANDCLQTNYLSSFNPSFNNKFINIVDDINNNNLEDMLQTDVILMVGEFKNSPIAPVKAREAANNGAKVIVISENSTLADDLASIRTDISLSTSHLIQELLYAINNEENNISKVVEQIAQIYTNAQNAMILADGNEINSDLITALYEIAKTTNHINRPRNGILYINSGGNIKGIIKAGFKHDYFELVEKINMNEIKIAFILDQNPISDKVNVNINNLDLLVVSASTFNETAKKADVILPSSYPFETKGTYIGIGDKKLQLNKIYETPTGKDNTKVIREICFSFL</sequence>
<dbReference type="Pfam" id="PF07992">
    <property type="entry name" value="Pyr_redox_2"/>
    <property type="match status" value="1"/>
</dbReference>
<dbReference type="SUPFAM" id="SSF54292">
    <property type="entry name" value="2Fe-2S ferredoxin-like"/>
    <property type="match status" value="1"/>
</dbReference>
<protein>
    <submittedName>
        <fullName evidence="8">Putative bifurcating oxidoreductase, alpha (Oxidoreductase) subunit</fullName>
    </submittedName>
</protein>
<dbReference type="Gene3D" id="3.50.50.60">
    <property type="entry name" value="FAD/NAD(P)-binding domain"/>
    <property type="match status" value="2"/>
</dbReference>
<dbReference type="InterPro" id="IPR036188">
    <property type="entry name" value="FAD/NAD-bd_sf"/>
</dbReference>
<name>A0A6I6DEW1_9FIRM</name>
<evidence type="ECO:0000259" key="7">
    <source>
        <dbReference type="PROSITE" id="PS51379"/>
    </source>
</evidence>
<dbReference type="Gene3D" id="3.40.50.740">
    <property type="match status" value="2"/>
</dbReference>
<dbReference type="PROSITE" id="PS00198">
    <property type="entry name" value="4FE4S_FER_1"/>
    <property type="match status" value="1"/>
</dbReference>
<dbReference type="SUPFAM" id="SSF46548">
    <property type="entry name" value="alpha-helical ferredoxin"/>
    <property type="match status" value="1"/>
</dbReference>
<dbReference type="Gene3D" id="3.40.228.10">
    <property type="entry name" value="Dimethylsulfoxide Reductase, domain 2"/>
    <property type="match status" value="1"/>
</dbReference>
<dbReference type="InterPro" id="IPR023753">
    <property type="entry name" value="FAD/NAD-binding_dom"/>
</dbReference>
<dbReference type="InterPro" id="IPR036010">
    <property type="entry name" value="2Fe-2S_ferredoxin-like_sf"/>
</dbReference>
<dbReference type="PRINTS" id="PR00419">
    <property type="entry name" value="ADXRDTASE"/>
</dbReference>